<dbReference type="EC" id="2.3.2.26" evidence="3"/>
<evidence type="ECO:0000256" key="3">
    <source>
        <dbReference type="ARBA" id="ARBA00012485"/>
    </source>
</evidence>
<keyword evidence="4" id="KW-0808">Transferase</keyword>
<keyword evidence="5 6" id="KW-0833">Ubl conjugation pathway</keyword>
<keyword evidence="9" id="KW-1185">Reference proteome</keyword>
<comment type="caution">
    <text evidence="6">Lacks conserved residue(s) required for the propagation of feature annotation.</text>
</comment>
<evidence type="ECO:0000313" key="9">
    <source>
        <dbReference type="Proteomes" id="UP001470230"/>
    </source>
</evidence>
<organism evidence="8 9">
    <name type="scientific">Tritrichomonas musculus</name>
    <dbReference type="NCBI Taxonomy" id="1915356"/>
    <lineage>
        <taxon>Eukaryota</taxon>
        <taxon>Metamonada</taxon>
        <taxon>Parabasalia</taxon>
        <taxon>Tritrichomonadida</taxon>
        <taxon>Tritrichomonadidae</taxon>
        <taxon>Tritrichomonas</taxon>
    </lineage>
</organism>
<reference evidence="8 9" key="1">
    <citation type="submission" date="2024-04" db="EMBL/GenBank/DDBJ databases">
        <title>Tritrichomonas musculus Genome.</title>
        <authorList>
            <person name="Alves-Ferreira E."/>
            <person name="Grigg M."/>
            <person name="Lorenzi H."/>
            <person name="Galac M."/>
        </authorList>
    </citation>
    <scope>NUCLEOTIDE SEQUENCE [LARGE SCALE GENOMIC DNA]</scope>
    <source>
        <strain evidence="8 9">EAF2021</strain>
    </source>
</reference>
<dbReference type="Pfam" id="PF00632">
    <property type="entry name" value="HECT"/>
    <property type="match status" value="2"/>
</dbReference>
<proteinExistence type="predicted"/>
<dbReference type="SUPFAM" id="SSF56204">
    <property type="entry name" value="Hect, E3 ligase catalytic domain"/>
    <property type="match status" value="1"/>
</dbReference>
<feature type="domain" description="HECT" evidence="7">
    <location>
        <begin position="1608"/>
        <end position="1868"/>
    </location>
</feature>
<dbReference type="PANTHER" id="PTHR11254">
    <property type="entry name" value="HECT DOMAIN UBIQUITIN-PROTEIN LIGASE"/>
    <property type="match status" value="1"/>
</dbReference>
<comment type="pathway">
    <text evidence="2">Protein modification; protein ubiquitination.</text>
</comment>
<comment type="catalytic activity">
    <reaction evidence="1">
        <text>S-ubiquitinyl-[E2 ubiquitin-conjugating enzyme]-L-cysteine + [acceptor protein]-L-lysine = [E2 ubiquitin-conjugating enzyme]-L-cysteine + N(6)-ubiquitinyl-[acceptor protein]-L-lysine.</text>
        <dbReference type="EC" id="2.3.2.26"/>
    </reaction>
</comment>
<dbReference type="InterPro" id="IPR000569">
    <property type="entry name" value="HECT_dom"/>
</dbReference>
<dbReference type="Gene3D" id="3.30.2410.10">
    <property type="entry name" value="Hect, E3 ligase catalytic domain"/>
    <property type="match status" value="1"/>
</dbReference>
<dbReference type="Gene3D" id="3.90.1750.10">
    <property type="entry name" value="Hect, E3 ligase catalytic domains"/>
    <property type="match status" value="1"/>
</dbReference>
<accession>A0ABR2L566</accession>
<dbReference type="InterPro" id="IPR035983">
    <property type="entry name" value="Hect_E3_ubiquitin_ligase"/>
</dbReference>
<evidence type="ECO:0000313" key="8">
    <source>
        <dbReference type="EMBL" id="KAK8897887.1"/>
    </source>
</evidence>
<dbReference type="InterPro" id="IPR050409">
    <property type="entry name" value="E3_ubiq-protein_ligase"/>
</dbReference>
<dbReference type="SMART" id="SM00119">
    <property type="entry name" value="HECTc"/>
    <property type="match status" value="1"/>
</dbReference>
<dbReference type="PROSITE" id="PS50237">
    <property type="entry name" value="HECT"/>
    <property type="match status" value="1"/>
</dbReference>
<dbReference type="EMBL" id="JAPFFF010000001">
    <property type="protein sequence ID" value="KAK8897887.1"/>
    <property type="molecule type" value="Genomic_DNA"/>
</dbReference>
<gene>
    <name evidence="8" type="ORF">M9Y10_000117</name>
</gene>
<comment type="caution">
    <text evidence="8">The sequence shown here is derived from an EMBL/GenBank/DDBJ whole genome shotgun (WGS) entry which is preliminary data.</text>
</comment>
<sequence>MDKTLLFNSSVMFDQSNLIDHIRQSLIEIENEIPNEDSVQQLFNEALIYLDKDITDDIAKELFLLILSCFSYYTSKLLPLFNQIYEISTKNSYHIIITTSVLFYLTQNTQPYSIKIDYQSLVSDLLNQIVSQIQKSDENLLILFGHEISPQFQTDLIMNLLLLTTLTETLVSDFAIYILTHENPKSDMLIKKMTEKHFIIDVPADNLADIISKIDFSIDSVIKFVPLFSERLFKFVIPQIERYIQNSKEISKTFSIALIQKYSEFDINIKPNSKLIENLSVSDLTPQIIEYLKRYDEKFNEKLYEIQCIENLTEDEINKILLETKNLQFYLNFFQSIKKFHPILSSPELWTNIVSIASISKESISHDIVEEFRLYFHRFVKMSLFEDVFTAMLFSVVPQTSIGMKFVVDLVKDPKNKKKKNFFKDKNMQKFLLKLREMKIIPRLSFWELFTQTLVFFQYNKDPCPLFLYGYLFARGGFDQEFEKITILSQTEESIHDVYEYIIQDKDKYELKENMNEAAISLIACALLFGRFEGMIPVEGITDDIFLPFLAISFDFLDSFHAKVEDRNEAMVEIMSNFEGSQPFAIFKNALKSLENNSSPILTASIDRLLNYLYSLFCPDHFAFHVDLATLKIFLPFLLTGKYKANKMILLSTIFQFSHGEHELNKTSPSEGRDPICTDLLLIFRENCNDLFKFIMSNLEEIGNDENMKKTSLNLAIFDESISSLIVNTIQMSSSIHEAALFINFLENFCINTPKIQFQNSSKLEEILQETIKEKNEKESSFVYQFILKNGLDDDLHYLTTYPSLLSYLDPLNNHLLLEILFNILMKDETTATKYFQILLLKSCTNNYLTTEKMIKNYSNEIHTNENAFTKAVKNLFVFDQKNERFILKPEFESLSDSTSNVIISNLLQQISQTNSFIILKSIASSFPFLFEDKSLHIFKIVLQTFNHFCLVFDEDEKEDEQKENKIKMALSALSFLHSTLFSPKILDDFVIWLFDNIKTFTESQTVSFFIVLRSLMNIECIKNILLSQMIKFNLIEVVKNIFMKDLPGDSFGDYFLSAVYSLLESFYCSLKKITTKDEIIINELMKVENPFQESLGKYSAVLPEMQQESFLHLQLEKVDDFIDRINKPEPFWLTFDFDQRNENENKNSFNHQSFLSKFTEQSAEGTNILSSQVNFPSNLTNSMLHYLSTKPAWITNCIEDKECFILLPQHHQILSQMSSDLKQIELENKDDRELYNMLDLYCNNCLFEKLIEQATSSISDQAFTSLCSLINEIVQKDAGLISLLKCVKDFLIHNSADLKSMRRLVDILTKTSNTSGFESNFINTCGNSLLNIILIPEFREDPFLLANVSNLFSLIQENQQPSRIVHLVGFMLFQNDPQIVHKALVLSTKMEKPSQDLLMPIIKNLFDRLLFSKGKTKHNELSLILKTFPDVAHERKKQLLELIDSLLEDFNDHNENQNKEKKLDLIGTLFDILAPKRDKLEIDDMILSPESHFIPQSVRKTDPDFWSIFSRHYPKVVQELYQNPILLGTAFKFLLGYPGLVEYNIRHAYFSETKRKLSKEKVLNFSMNKASVLKDTLKQMCRLTIDDYFKTFQVQFIGERFKTRIGDYYRALIKEIFDPKYNFFIYTENKKSFQINPNSNPKNLGFFRFTGQIIARAILEDESLNIHLASSFYKIILQLPFELNDLEEIDTELYNSLNLNKDEEMDSKIESRLKDSIREQAKMFCDGFYQIIPCEQIKIFTPKELDLLICGMPMIDVNDLKKNVEFEYPYNHETPSVKLFFNAIEKWDQEDLSKLVLFITKSSESVVSGFKSLKENGNPIKIAPLKDTELPQSFPLINTLLLPEFDDEDNMNYRFFEAFTDIGTSLMPQRKQRNKRPRIV</sequence>
<evidence type="ECO:0000256" key="1">
    <source>
        <dbReference type="ARBA" id="ARBA00000885"/>
    </source>
</evidence>
<evidence type="ECO:0000256" key="2">
    <source>
        <dbReference type="ARBA" id="ARBA00004906"/>
    </source>
</evidence>
<evidence type="ECO:0000256" key="6">
    <source>
        <dbReference type="PROSITE-ProRule" id="PRU00104"/>
    </source>
</evidence>
<evidence type="ECO:0000259" key="7">
    <source>
        <dbReference type="PROSITE" id="PS50237"/>
    </source>
</evidence>
<dbReference type="Proteomes" id="UP001470230">
    <property type="component" value="Unassembled WGS sequence"/>
</dbReference>
<dbReference type="PANTHER" id="PTHR11254:SF440">
    <property type="entry name" value="E3 UBIQUITIN-PROTEIN LIGASE NEDD-4"/>
    <property type="match status" value="1"/>
</dbReference>
<name>A0ABR2L566_9EUKA</name>
<protein>
    <recommendedName>
        <fullName evidence="3">HECT-type E3 ubiquitin transferase</fullName>
        <ecNumber evidence="3">2.3.2.26</ecNumber>
    </recommendedName>
</protein>
<evidence type="ECO:0000256" key="5">
    <source>
        <dbReference type="ARBA" id="ARBA00022786"/>
    </source>
</evidence>
<evidence type="ECO:0000256" key="4">
    <source>
        <dbReference type="ARBA" id="ARBA00022679"/>
    </source>
</evidence>